<dbReference type="KEGG" id="bvc:CEP68_02355"/>
<dbReference type="GeneID" id="34013581"/>
<evidence type="ECO:0000256" key="1">
    <source>
        <dbReference type="SAM" id="MobiDB-lite"/>
    </source>
</evidence>
<proteinExistence type="predicted"/>
<accession>A0A1Z3U571</accession>
<evidence type="ECO:0000313" key="3">
    <source>
        <dbReference type="Proteomes" id="UP000197050"/>
    </source>
</evidence>
<name>A0A1Z3U571_BREVE</name>
<protein>
    <submittedName>
        <fullName evidence="2">Uncharacterized protein</fullName>
    </submittedName>
</protein>
<organism evidence="2 3">
    <name type="scientific">Brevundimonas vesicularis</name>
    <name type="common">Pseudomonas vesicularis</name>
    <dbReference type="NCBI Taxonomy" id="41276"/>
    <lineage>
        <taxon>Bacteria</taxon>
        <taxon>Pseudomonadati</taxon>
        <taxon>Pseudomonadota</taxon>
        <taxon>Alphaproteobacteria</taxon>
        <taxon>Caulobacterales</taxon>
        <taxon>Caulobacteraceae</taxon>
        <taxon>Brevundimonas</taxon>
    </lineage>
</organism>
<reference evidence="3" key="1">
    <citation type="submission" date="2017-06" db="EMBL/GenBank/DDBJ databases">
        <title>FDA dAtabase for Regulatory Grade micrObial Sequences (FDA-ARGOS): Supporting development and validation of Infectious Disease Dx tests.</title>
        <authorList>
            <person name="Minogue T."/>
            <person name="Wolcott M."/>
            <person name="Wasieloski L."/>
            <person name="Aguilar W."/>
            <person name="Moore D."/>
            <person name="Tallon L."/>
            <person name="Sadzewicz L."/>
            <person name="Sengamalay N."/>
            <person name="Ott S."/>
            <person name="Godinez A."/>
            <person name="Nagaraj S."/>
            <person name="Nadendla S."/>
            <person name="Geyer C."/>
            <person name="Sichtig H."/>
        </authorList>
    </citation>
    <scope>NUCLEOTIDE SEQUENCE [LARGE SCALE GENOMIC DNA]</scope>
    <source>
        <strain evidence="3">FDAARGOS_289</strain>
    </source>
</reference>
<dbReference type="EMBL" id="CP022048">
    <property type="protein sequence ID" value="ASE38437.1"/>
    <property type="molecule type" value="Genomic_DNA"/>
</dbReference>
<evidence type="ECO:0000313" key="2">
    <source>
        <dbReference type="EMBL" id="ASE38437.1"/>
    </source>
</evidence>
<dbReference type="RefSeq" id="WP_088582249.1">
    <property type="nucleotide sequence ID" value="NZ_CP022048.2"/>
</dbReference>
<gene>
    <name evidence="2" type="ORF">CEP68_02355</name>
</gene>
<dbReference type="AlphaFoldDB" id="A0A1Z3U571"/>
<dbReference type="Proteomes" id="UP000197050">
    <property type="component" value="Chromosome"/>
</dbReference>
<feature type="region of interest" description="Disordered" evidence="1">
    <location>
        <begin position="232"/>
        <end position="258"/>
    </location>
</feature>
<sequence>MTATQAPTPGPLDSESVKLLVKGDLLRHEKYGLAHFYDECGGRGEGWIIVECYDGKDAACRPENLTFIGRPADGWMPWSGGENPVDYRQNVEVRYRDGRIVQCAAGTQDWTRLSENGEDATDIIAFRLAPTAPVEASGSEREHGPKCWGKTSLSDEMAHCYCGSTDLRPQPSGETRGLEPLADDPAVAALCDSSYRAGALAGWNAANYSDPEEGERIMARIREVESGSLAPIAERNRQRSARPLALGGQHSSGEGERRAAVMREVKSYGQSDEVGSAFWVNALTSRIMEVTK</sequence>